<evidence type="ECO:0000256" key="3">
    <source>
        <dbReference type="ARBA" id="ARBA00022475"/>
    </source>
</evidence>
<evidence type="ECO:0000256" key="7">
    <source>
        <dbReference type="ARBA" id="ARBA00022989"/>
    </source>
</evidence>
<accession>S6BFC5</accession>
<proteinExistence type="inferred from homology"/>
<dbReference type="AlphaFoldDB" id="S6BFC5"/>
<dbReference type="InterPro" id="IPR022346">
    <property type="entry name" value="T2SS_GspH"/>
</dbReference>
<dbReference type="InterPro" id="IPR049875">
    <property type="entry name" value="TypeII_GspH"/>
</dbReference>
<sequence length="195" mass="21068">MNSGRRGGASRMPGASASAGFTLIEVLVVMVIIACLAGLAVISSGVAGPTRELNNEAERLAGLIGVLADEAVLDNREYGLRLERDGYQLYYYDESVSRWQAMSDGGRQLPDWAELSFELEGEPLVLPAPAKSDKDDTQPKDARPVPQLVILSSGELSPFRLVLGERRKDGLRLQLSSDGFRLPRVENLNGKGRAG</sequence>
<protein>
    <recommendedName>
        <fullName evidence="2">Type II secretion system protein H</fullName>
    </recommendedName>
    <alternativeName>
        <fullName evidence="10">General secretion pathway protein H</fullName>
    </alternativeName>
</protein>
<feature type="domain" description="General secretion pathway GspH" evidence="12">
    <location>
        <begin position="56"/>
        <end position="179"/>
    </location>
</feature>
<dbReference type="PRINTS" id="PR00885">
    <property type="entry name" value="BCTERIALGSPH"/>
</dbReference>
<keyword evidence="6 11" id="KW-0812">Transmembrane</keyword>
<dbReference type="InterPro" id="IPR045584">
    <property type="entry name" value="Pilin-like"/>
</dbReference>
<keyword evidence="3" id="KW-1003">Cell membrane</keyword>
<comment type="similarity">
    <text evidence="9">Belongs to the GSP H family.</text>
</comment>
<organism evidence="13 14">
    <name type="scientific">Metapseudomonas resinovorans NBRC 106553</name>
    <dbReference type="NCBI Taxonomy" id="1245471"/>
    <lineage>
        <taxon>Bacteria</taxon>
        <taxon>Pseudomonadati</taxon>
        <taxon>Pseudomonadota</taxon>
        <taxon>Gammaproteobacteria</taxon>
        <taxon>Pseudomonadales</taxon>
        <taxon>Pseudomonadaceae</taxon>
        <taxon>Metapseudomonas</taxon>
    </lineage>
</organism>
<feature type="transmembrane region" description="Helical" evidence="11">
    <location>
        <begin position="21"/>
        <end position="42"/>
    </location>
</feature>
<keyword evidence="4" id="KW-0488">Methylation</keyword>
<dbReference type="GO" id="GO:0005886">
    <property type="term" value="C:plasma membrane"/>
    <property type="evidence" value="ECO:0007669"/>
    <property type="project" value="UniProtKB-SubCell"/>
</dbReference>
<evidence type="ECO:0000256" key="10">
    <source>
        <dbReference type="ARBA" id="ARBA00030775"/>
    </source>
</evidence>
<evidence type="ECO:0000259" key="12">
    <source>
        <dbReference type="Pfam" id="PF12019"/>
    </source>
</evidence>
<dbReference type="InterPro" id="IPR002416">
    <property type="entry name" value="T2SS_protein-GspH"/>
</dbReference>
<evidence type="ECO:0000256" key="5">
    <source>
        <dbReference type="ARBA" id="ARBA00022519"/>
    </source>
</evidence>
<evidence type="ECO:0000256" key="9">
    <source>
        <dbReference type="ARBA" id="ARBA00025772"/>
    </source>
</evidence>
<reference evidence="13 14" key="1">
    <citation type="journal article" date="2013" name="Genome Announc.">
        <title>Complete Genome Sequence of the Carbazole Degrader Pseudomonas resinovorans Strain CA10 (NBRC 106553).</title>
        <authorList>
            <person name="Shintani M."/>
            <person name="Hosoyama A."/>
            <person name="Ohji S."/>
            <person name="Tsuchikane K."/>
            <person name="Takarada H."/>
            <person name="Yamazoe A."/>
            <person name="Fujita N."/>
            <person name="Nojiri H."/>
        </authorList>
    </citation>
    <scope>NUCLEOTIDE SEQUENCE [LARGE SCALE GENOMIC DNA]</scope>
    <source>
        <strain evidence="13 14">NBRC 106553</strain>
    </source>
</reference>
<dbReference type="eggNOG" id="COG2165">
    <property type="taxonomic scope" value="Bacteria"/>
</dbReference>
<dbReference type="HOGENOM" id="CLU_111963_2_1_6"/>
<dbReference type="STRING" id="1245471.PCA10_20270"/>
<dbReference type="InterPro" id="IPR012902">
    <property type="entry name" value="N_methyl_site"/>
</dbReference>
<evidence type="ECO:0000256" key="8">
    <source>
        <dbReference type="ARBA" id="ARBA00023136"/>
    </source>
</evidence>
<dbReference type="Proteomes" id="UP000015503">
    <property type="component" value="Chromosome"/>
</dbReference>
<dbReference type="Gene3D" id="3.55.40.10">
    <property type="entry name" value="minor pseudopilin epsh domain"/>
    <property type="match status" value="1"/>
</dbReference>
<evidence type="ECO:0000256" key="11">
    <source>
        <dbReference type="SAM" id="Phobius"/>
    </source>
</evidence>
<dbReference type="EMBL" id="AP013068">
    <property type="protein sequence ID" value="BAN47759.1"/>
    <property type="molecule type" value="Genomic_DNA"/>
</dbReference>
<keyword evidence="5" id="KW-0997">Cell inner membrane</keyword>
<evidence type="ECO:0000256" key="6">
    <source>
        <dbReference type="ARBA" id="ARBA00022692"/>
    </source>
</evidence>
<dbReference type="Pfam" id="PF07963">
    <property type="entry name" value="N_methyl"/>
    <property type="match status" value="1"/>
</dbReference>
<dbReference type="KEGG" id="pre:PCA10_20270"/>
<evidence type="ECO:0000256" key="1">
    <source>
        <dbReference type="ARBA" id="ARBA00004377"/>
    </source>
</evidence>
<dbReference type="RefSeq" id="WP_016491959.1">
    <property type="nucleotide sequence ID" value="NC_021499.1"/>
</dbReference>
<evidence type="ECO:0000256" key="4">
    <source>
        <dbReference type="ARBA" id="ARBA00022481"/>
    </source>
</evidence>
<evidence type="ECO:0000256" key="2">
    <source>
        <dbReference type="ARBA" id="ARBA00021549"/>
    </source>
</evidence>
<dbReference type="GO" id="GO:0015628">
    <property type="term" value="P:protein secretion by the type II secretion system"/>
    <property type="evidence" value="ECO:0007669"/>
    <property type="project" value="InterPro"/>
</dbReference>
<dbReference type="GO" id="GO:0015627">
    <property type="term" value="C:type II protein secretion system complex"/>
    <property type="evidence" value="ECO:0007669"/>
    <property type="project" value="InterPro"/>
</dbReference>
<evidence type="ECO:0000313" key="14">
    <source>
        <dbReference type="Proteomes" id="UP000015503"/>
    </source>
</evidence>
<comment type="subcellular location">
    <subcellularLocation>
        <location evidence="1">Cell inner membrane</location>
        <topology evidence="1">Single-pass membrane protein</topology>
    </subcellularLocation>
</comment>
<name>S6BFC5_METRE</name>
<keyword evidence="8 11" id="KW-0472">Membrane</keyword>
<dbReference type="Pfam" id="PF12019">
    <property type="entry name" value="GspH"/>
    <property type="match status" value="1"/>
</dbReference>
<evidence type="ECO:0000313" key="13">
    <source>
        <dbReference type="EMBL" id="BAN47759.1"/>
    </source>
</evidence>
<keyword evidence="14" id="KW-1185">Reference proteome</keyword>
<dbReference type="PATRIC" id="fig|1245471.3.peg.2043"/>
<gene>
    <name evidence="13" type="ORF">PCA10_20270</name>
</gene>
<dbReference type="NCBIfam" id="TIGR02532">
    <property type="entry name" value="IV_pilin_GFxxxE"/>
    <property type="match status" value="1"/>
</dbReference>
<dbReference type="NCBIfam" id="TIGR01708">
    <property type="entry name" value="typeII_sec_gspH"/>
    <property type="match status" value="1"/>
</dbReference>
<dbReference type="SUPFAM" id="SSF54523">
    <property type="entry name" value="Pili subunits"/>
    <property type="match status" value="1"/>
</dbReference>
<keyword evidence="7 11" id="KW-1133">Transmembrane helix</keyword>